<evidence type="ECO:0000256" key="1">
    <source>
        <dbReference type="SAM" id="MobiDB-lite"/>
    </source>
</evidence>
<feature type="compositionally biased region" description="Basic and acidic residues" evidence="1">
    <location>
        <begin position="680"/>
        <end position="695"/>
    </location>
</feature>
<reference evidence="4" key="1">
    <citation type="journal article" date="2014" name="Genome Announc.">
        <title>Genome sequence and annotation of Acremonium chrysogenum, producer of the beta-lactam antibiotic cephalosporin C.</title>
        <authorList>
            <person name="Terfehr D."/>
            <person name="Dahlmann T.A."/>
            <person name="Specht T."/>
            <person name="Zadra I."/>
            <person name="Kuernsteiner H."/>
            <person name="Kueck U."/>
        </authorList>
    </citation>
    <scope>NUCLEOTIDE SEQUENCE [LARGE SCALE GENOMIC DNA]</scope>
    <source>
        <strain evidence="4">ATCC 11550 / CBS 779.69 / DSM 880 / IAM 14645 / JCM 23072 / IMI 49137</strain>
    </source>
</reference>
<feature type="region of interest" description="Disordered" evidence="1">
    <location>
        <begin position="715"/>
        <end position="739"/>
    </location>
</feature>
<feature type="region of interest" description="Disordered" evidence="1">
    <location>
        <begin position="433"/>
        <end position="695"/>
    </location>
</feature>
<dbReference type="EMBL" id="JPKY01000095">
    <property type="protein sequence ID" value="KFH42420.1"/>
    <property type="molecule type" value="Genomic_DNA"/>
</dbReference>
<evidence type="ECO:0000313" key="3">
    <source>
        <dbReference type="EMBL" id="KFH42420.1"/>
    </source>
</evidence>
<organism evidence="3 4">
    <name type="scientific">Hapsidospora chrysogenum (strain ATCC 11550 / CBS 779.69 / DSM 880 / IAM 14645 / JCM 23072 / IMI 49137)</name>
    <name type="common">Acremonium chrysogenum</name>
    <dbReference type="NCBI Taxonomy" id="857340"/>
    <lineage>
        <taxon>Eukaryota</taxon>
        <taxon>Fungi</taxon>
        <taxon>Dikarya</taxon>
        <taxon>Ascomycota</taxon>
        <taxon>Pezizomycotina</taxon>
        <taxon>Sordariomycetes</taxon>
        <taxon>Hypocreomycetidae</taxon>
        <taxon>Hypocreales</taxon>
        <taxon>Bionectriaceae</taxon>
        <taxon>Hapsidospora</taxon>
    </lineage>
</organism>
<accession>A0A086SZ88</accession>
<feature type="region of interest" description="Disordered" evidence="1">
    <location>
        <begin position="250"/>
        <end position="269"/>
    </location>
</feature>
<feature type="domain" description="HAUS augmin-like complex subunit 6 N-terminal" evidence="2">
    <location>
        <begin position="51"/>
        <end position="284"/>
    </location>
</feature>
<feature type="compositionally biased region" description="Acidic residues" evidence="1">
    <location>
        <begin position="458"/>
        <end position="467"/>
    </location>
</feature>
<feature type="region of interest" description="Disordered" evidence="1">
    <location>
        <begin position="1"/>
        <end position="36"/>
    </location>
</feature>
<dbReference type="HOGENOM" id="CLU_013984_0_0_1"/>
<comment type="caution">
    <text evidence="3">The sequence shown here is derived from an EMBL/GenBank/DDBJ whole genome shotgun (WGS) entry which is preliminary data.</text>
</comment>
<keyword evidence="4" id="KW-1185">Reference proteome</keyword>
<sequence length="739" mass="83185">MAAVQQRLQSHSKTRSGQLAAPNPSRPLQQQQAHNAPCHDAVTTISPLSLFLKNLKLLDLDLLPDWPAVSFETFSTGTTAQGQKKRIQCVEWVLYQLFALWDPEETAKKIKPFFPPLDQVQSVNLRAALLRALEQAKKNGVLGRDAILRKTMLDECKGERLEEVLAAFSAAVLKKVVEAETVASGQQPAIALSLALENKGYKDDRTDLSTLVLAHKIALHRLRDRKEEQAAKYRDFADLLGVKERSVARKREEARHREENATAAKTVSDDARREMWRTVRNNWTGNEAWMETLRRGDAVVKKDGPFGMPFDRVWRRVEQDRLGELEAKDSGLLEQLDGRVRLHRERLEKWRRYRRSMFGNDRGEEVLSPSKAKVRSRRKGVDLGFGAHENLQVGRVSPVKATRGEDHTVNADYRELLDGLRNELAVVDKTPDSPWFLQTSRKTHRRSSGTERVSEISELSDLEDDVPDAAPPPPPQPVSSFKSKLEGVGRQPVRPRLNRPDLSSSESVKTTSRSDTKRSALPEDVDIVIPRPSSHSRDRSTSTRPQQSLEEQQQPPVSPTQEAAEQILAPMNNVSPSPSKRSKPRHTLSLAERTRLSMAPRGSSLFLEDEDTEDPPTMTGTTAVGSTAGTEADGKPLLDEDDCGDLVSRTRRSMAGFEKAQQKAKLERRRSQRRSRLPPQRKEGSYFPKVDEEGQERTLLAEELMGEEDMEAVFRSRPKIMASPLPSPTKERGFEDGYD</sequence>
<gene>
    <name evidence="3" type="ORF">ACRE_068670</name>
</gene>
<dbReference type="AlphaFoldDB" id="A0A086SZ88"/>
<dbReference type="InterPro" id="IPR028163">
    <property type="entry name" value="HAUS_6_N"/>
</dbReference>
<dbReference type="Proteomes" id="UP000029964">
    <property type="component" value="Unassembled WGS sequence"/>
</dbReference>
<feature type="compositionally biased region" description="Basic and acidic residues" evidence="1">
    <location>
        <begin position="250"/>
        <end position="260"/>
    </location>
</feature>
<name>A0A086SZ88_HAPC1</name>
<dbReference type="STRING" id="857340.A0A086SZ88"/>
<feature type="compositionally biased region" description="Basic residues" evidence="1">
    <location>
        <begin position="666"/>
        <end position="676"/>
    </location>
</feature>
<feature type="compositionally biased region" description="Polar residues" evidence="1">
    <location>
        <begin position="1"/>
        <end position="17"/>
    </location>
</feature>
<feature type="compositionally biased region" description="Basic and acidic residues" evidence="1">
    <location>
        <begin position="512"/>
        <end position="521"/>
    </location>
</feature>
<proteinExistence type="predicted"/>
<dbReference type="OrthoDB" id="5575722at2759"/>
<evidence type="ECO:0000259" key="2">
    <source>
        <dbReference type="Pfam" id="PF14661"/>
    </source>
</evidence>
<feature type="compositionally biased region" description="Basic and acidic residues" evidence="1">
    <location>
        <begin position="729"/>
        <end position="739"/>
    </location>
</feature>
<protein>
    <recommendedName>
        <fullName evidence="2">HAUS augmin-like complex subunit 6 N-terminal domain-containing protein</fullName>
    </recommendedName>
</protein>
<evidence type="ECO:0000313" key="4">
    <source>
        <dbReference type="Proteomes" id="UP000029964"/>
    </source>
</evidence>
<feature type="compositionally biased region" description="Low complexity" evidence="1">
    <location>
        <begin position="617"/>
        <end position="631"/>
    </location>
</feature>
<feature type="compositionally biased region" description="Low complexity" evidence="1">
    <location>
        <begin position="542"/>
        <end position="555"/>
    </location>
</feature>
<dbReference type="Pfam" id="PF14661">
    <property type="entry name" value="HAUS6_N"/>
    <property type="match status" value="1"/>
</dbReference>